<keyword evidence="2" id="KW-1185">Reference proteome</keyword>
<sequence length="80" mass="9703">MAEYSQQINFKHKITTQYIEYCPNYNPKCFLCFNGWHPCLSDVAQKLNKSKLRNIRMEYKKCLSYLQPFLRYFGHKNSQI</sequence>
<evidence type="ECO:0000313" key="1">
    <source>
        <dbReference type="EMBL" id="KAK9507976.1"/>
    </source>
</evidence>
<organism evidence="1 2">
    <name type="scientific">Rhynocoris fuscipes</name>
    <dbReference type="NCBI Taxonomy" id="488301"/>
    <lineage>
        <taxon>Eukaryota</taxon>
        <taxon>Metazoa</taxon>
        <taxon>Ecdysozoa</taxon>
        <taxon>Arthropoda</taxon>
        <taxon>Hexapoda</taxon>
        <taxon>Insecta</taxon>
        <taxon>Pterygota</taxon>
        <taxon>Neoptera</taxon>
        <taxon>Paraneoptera</taxon>
        <taxon>Hemiptera</taxon>
        <taxon>Heteroptera</taxon>
        <taxon>Panheteroptera</taxon>
        <taxon>Cimicomorpha</taxon>
        <taxon>Reduviidae</taxon>
        <taxon>Harpactorinae</taxon>
        <taxon>Harpactorini</taxon>
        <taxon>Rhynocoris</taxon>
    </lineage>
</organism>
<name>A0AAW1DB27_9HEMI</name>
<comment type="caution">
    <text evidence="1">The sequence shown here is derived from an EMBL/GenBank/DDBJ whole genome shotgun (WGS) entry which is preliminary data.</text>
</comment>
<gene>
    <name evidence="1" type="ORF">O3M35_007731</name>
</gene>
<dbReference type="Proteomes" id="UP001461498">
    <property type="component" value="Unassembled WGS sequence"/>
</dbReference>
<protein>
    <submittedName>
        <fullName evidence="1">Uncharacterized protein</fullName>
    </submittedName>
</protein>
<evidence type="ECO:0000313" key="2">
    <source>
        <dbReference type="Proteomes" id="UP001461498"/>
    </source>
</evidence>
<accession>A0AAW1DB27</accession>
<reference evidence="1 2" key="1">
    <citation type="submission" date="2022-12" db="EMBL/GenBank/DDBJ databases">
        <title>Chromosome-level genome assembly of true bugs.</title>
        <authorList>
            <person name="Ma L."/>
            <person name="Li H."/>
        </authorList>
    </citation>
    <scope>NUCLEOTIDE SEQUENCE [LARGE SCALE GENOMIC DNA]</scope>
    <source>
        <strain evidence="1">Lab_2022b</strain>
    </source>
</reference>
<proteinExistence type="predicted"/>
<dbReference type="EMBL" id="JAPXFL010000004">
    <property type="protein sequence ID" value="KAK9507976.1"/>
    <property type="molecule type" value="Genomic_DNA"/>
</dbReference>
<dbReference type="AlphaFoldDB" id="A0AAW1DB27"/>